<evidence type="ECO:0000256" key="6">
    <source>
        <dbReference type="SAM" id="SignalP"/>
    </source>
</evidence>
<feature type="domain" description="Fibronectin type-III" evidence="7">
    <location>
        <begin position="162"/>
        <end position="259"/>
    </location>
</feature>
<dbReference type="OrthoDB" id="6381660at2759"/>
<sequence length="265" mass="29028">MARVCAVAIAVLLGPVLCRNLPEDPFTKELYVAVGSAVEVPSVTPRDGSLLQTLFLRPGYPPSRPQVKCWSPSYPKHALCSWGEGPEPLLPTRYTATYETGLRWGHLLQPCLPVPGLRHHCQLNIRMYHQDAHSINVTATNPLGSAYTFFSFMVEDVVKPDPPVDVTVVQDSKAKTLSVTWAPPPSWSSPAFFPLKYMVRYHTGNSKTARKLGPFLSPAMALKGLRGGETYTVQVSAQDRLVGQSSDWSPPVSATVLPRGHAGQR</sequence>
<dbReference type="InterPro" id="IPR053073">
    <property type="entry name" value="IL11/IL27_subunit_beta"/>
</dbReference>
<dbReference type="PANTHER" id="PTHR48483">
    <property type="entry name" value="INTERLEUKIN-27 SUBUNIT BETA"/>
    <property type="match status" value="1"/>
</dbReference>
<feature type="region of interest" description="Disordered" evidence="5">
    <location>
        <begin position="243"/>
        <end position="265"/>
    </location>
</feature>
<reference evidence="8" key="1">
    <citation type="journal article" date="2023" name="Science">
        <title>Genome structures resolve the early diversification of teleost fishes.</title>
        <authorList>
            <person name="Parey E."/>
            <person name="Louis A."/>
            <person name="Montfort J."/>
            <person name="Bouchez O."/>
            <person name="Roques C."/>
            <person name="Iampietro C."/>
            <person name="Lluch J."/>
            <person name="Castinel A."/>
            <person name="Donnadieu C."/>
            <person name="Desvignes T."/>
            <person name="Floi Bucao C."/>
            <person name="Jouanno E."/>
            <person name="Wen M."/>
            <person name="Mejri S."/>
            <person name="Dirks R."/>
            <person name="Jansen H."/>
            <person name="Henkel C."/>
            <person name="Chen W.J."/>
            <person name="Zahm M."/>
            <person name="Cabau C."/>
            <person name="Klopp C."/>
            <person name="Thompson A.W."/>
            <person name="Robinson-Rechavi M."/>
            <person name="Braasch I."/>
            <person name="Lecointre G."/>
            <person name="Bobe J."/>
            <person name="Postlethwait J.H."/>
            <person name="Berthelot C."/>
            <person name="Roest Crollius H."/>
            <person name="Guiguen Y."/>
        </authorList>
    </citation>
    <scope>NUCLEOTIDE SEQUENCE</scope>
    <source>
        <strain evidence="8">Concon-B</strain>
    </source>
</reference>
<dbReference type="PANTHER" id="PTHR48483:SF2">
    <property type="entry name" value="INTERLEUKIN-27 SUBUNIT BETA"/>
    <property type="match status" value="1"/>
</dbReference>
<evidence type="ECO:0000256" key="1">
    <source>
        <dbReference type="ARBA" id="ARBA00010890"/>
    </source>
</evidence>
<accession>A0A9Q1DKC4</accession>
<proteinExistence type="inferred from homology"/>
<name>A0A9Q1DKC4_CONCO</name>
<dbReference type="Pfam" id="PF24031">
    <property type="entry name" value="FN3_IL27B_N"/>
    <property type="match status" value="1"/>
</dbReference>
<comment type="caution">
    <text evidence="8">The sequence shown here is derived from an EMBL/GenBank/DDBJ whole genome shotgun (WGS) entry which is preliminary data.</text>
</comment>
<organism evidence="8 9">
    <name type="scientific">Conger conger</name>
    <name type="common">Conger eel</name>
    <name type="synonym">Muraena conger</name>
    <dbReference type="NCBI Taxonomy" id="82655"/>
    <lineage>
        <taxon>Eukaryota</taxon>
        <taxon>Metazoa</taxon>
        <taxon>Chordata</taxon>
        <taxon>Craniata</taxon>
        <taxon>Vertebrata</taxon>
        <taxon>Euteleostomi</taxon>
        <taxon>Actinopterygii</taxon>
        <taxon>Neopterygii</taxon>
        <taxon>Teleostei</taxon>
        <taxon>Anguilliformes</taxon>
        <taxon>Congridae</taxon>
        <taxon>Conger</taxon>
    </lineage>
</organism>
<dbReference type="Proteomes" id="UP001152803">
    <property type="component" value="Unassembled WGS sequence"/>
</dbReference>
<dbReference type="EMBL" id="JAFJMO010000006">
    <property type="protein sequence ID" value="KAJ8274137.1"/>
    <property type="molecule type" value="Genomic_DNA"/>
</dbReference>
<dbReference type="SMART" id="SM00060">
    <property type="entry name" value="FN3"/>
    <property type="match status" value="1"/>
</dbReference>
<evidence type="ECO:0000256" key="5">
    <source>
        <dbReference type="SAM" id="MobiDB-lite"/>
    </source>
</evidence>
<feature type="signal peptide" evidence="6">
    <location>
        <begin position="1"/>
        <end position="18"/>
    </location>
</feature>
<dbReference type="InterPro" id="IPR036116">
    <property type="entry name" value="FN3_sf"/>
</dbReference>
<feature type="chain" id="PRO_5040377878" description="Fibronectin type-III domain-containing protein" evidence="6">
    <location>
        <begin position="19"/>
        <end position="265"/>
    </location>
</feature>
<keyword evidence="2 6" id="KW-0732">Signal</keyword>
<keyword evidence="3" id="KW-0677">Repeat</keyword>
<dbReference type="InterPro" id="IPR003530">
    <property type="entry name" value="Hematopoietin_rcpt_L_F3_CS"/>
</dbReference>
<dbReference type="InterPro" id="IPR003961">
    <property type="entry name" value="FN3_dom"/>
</dbReference>
<dbReference type="Pfam" id="PF00041">
    <property type="entry name" value="fn3"/>
    <property type="match status" value="1"/>
</dbReference>
<dbReference type="InterPro" id="IPR056621">
    <property type="entry name" value="FN3_IL27B_N"/>
</dbReference>
<evidence type="ECO:0000256" key="2">
    <source>
        <dbReference type="ARBA" id="ARBA00022729"/>
    </source>
</evidence>
<dbReference type="SUPFAM" id="SSF49265">
    <property type="entry name" value="Fibronectin type III"/>
    <property type="match status" value="2"/>
</dbReference>
<evidence type="ECO:0000256" key="3">
    <source>
        <dbReference type="ARBA" id="ARBA00022737"/>
    </source>
</evidence>
<dbReference type="PROSITE" id="PS50853">
    <property type="entry name" value="FN3"/>
    <property type="match status" value="1"/>
</dbReference>
<dbReference type="AlphaFoldDB" id="A0A9Q1DKC4"/>
<evidence type="ECO:0000313" key="9">
    <source>
        <dbReference type="Proteomes" id="UP001152803"/>
    </source>
</evidence>
<comment type="similarity">
    <text evidence="1">Belongs to the type I cytokine receptor family. Type 3 subfamily.</text>
</comment>
<dbReference type="Gene3D" id="2.60.40.10">
    <property type="entry name" value="Immunoglobulins"/>
    <property type="match status" value="2"/>
</dbReference>
<dbReference type="PROSITE" id="PS01354">
    <property type="entry name" value="HEMATOPO_REC_L_F3"/>
    <property type="match status" value="1"/>
</dbReference>
<dbReference type="CDD" id="cd00063">
    <property type="entry name" value="FN3"/>
    <property type="match status" value="1"/>
</dbReference>
<keyword evidence="9" id="KW-1185">Reference proteome</keyword>
<keyword evidence="4" id="KW-0325">Glycoprotein</keyword>
<dbReference type="GO" id="GO:0004896">
    <property type="term" value="F:cytokine receptor activity"/>
    <property type="evidence" value="ECO:0007669"/>
    <property type="project" value="InterPro"/>
</dbReference>
<protein>
    <recommendedName>
        <fullName evidence="7">Fibronectin type-III domain-containing protein</fullName>
    </recommendedName>
</protein>
<evidence type="ECO:0000259" key="7">
    <source>
        <dbReference type="PROSITE" id="PS50853"/>
    </source>
</evidence>
<dbReference type="GO" id="GO:0016020">
    <property type="term" value="C:membrane"/>
    <property type="evidence" value="ECO:0007669"/>
    <property type="project" value="InterPro"/>
</dbReference>
<evidence type="ECO:0000313" key="8">
    <source>
        <dbReference type="EMBL" id="KAJ8274137.1"/>
    </source>
</evidence>
<dbReference type="InterPro" id="IPR013783">
    <property type="entry name" value="Ig-like_fold"/>
</dbReference>
<gene>
    <name evidence="8" type="ORF">COCON_G00087620</name>
</gene>
<evidence type="ECO:0000256" key="4">
    <source>
        <dbReference type="ARBA" id="ARBA00023180"/>
    </source>
</evidence>